<dbReference type="EMBL" id="JABUKG010000003">
    <property type="protein sequence ID" value="MBY6319933.1"/>
    <property type="molecule type" value="Genomic_DNA"/>
</dbReference>
<accession>A0ABS7NPJ3</accession>
<dbReference type="RefSeq" id="WP_157889479.1">
    <property type="nucleotide sequence ID" value="NZ_JABUKE010000010.1"/>
</dbReference>
<feature type="region of interest" description="Disordered" evidence="1">
    <location>
        <begin position="1"/>
        <end position="36"/>
    </location>
</feature>
<evidence type="ECO:0000313" key="3">
    <source>
        <dbReference type="Proteomes" id="UP001520140"/>
    </source>
</evidence>
<keyword evidence="3" id="KW-1185">Reference proteome</keyword>
<reference evidence="2 3" key="1">
    <citation type="submission" date="2020-06" db="EMBL/GenBank/DDBJ databases">
        <title>Taxonomy, biology and ecology of Rhodococcus bacteria occurring in California pistachio and other woody hosts as revealed by genome sequence analyses.</title>
        <authorList>
            <person name="Gai Y."/>
            <person name="Riely B."/>
        </authorList>
    </citation>
    <scope>NUCLEOTIDE SEQUENCE [LARGE SCALE GENOMIC DNA]</scope>
    <source>
        <strain evidence="2 3">BP-284</strain>
    </source>
</reference>
<organism evidence="2 3">
    <name type="scientific">Rhodococcoides kroppenstedtii</name>
    <dbReference type="NCBI Taxonomy" id="293050"/>
    <lineage>
        <taxon>Bacteria</taxon>
        <taxon>Bacillati</taxon>
        <taxon>Actinomycetota</taxon>
        <taxon>Actinomycetes</taxon>
        <taxon>Mycobacteriales</taxon>
        <taxon>Nocardiaceae</taxon>
        <taxon>Rhodococcoides</taxon>
    </lineage>
</organism>
<evidence type="ECO:0000313" key="2">
    <source>
        <dbReference type="EMBL" id="MBY6319933.1"/>
    </source>
</evidence>
<name>A0ABS7NPJ3_9NOCA</name>
<comment type="caution">
    <text evidence="2">The sequence shown here is derived from an EMBL/GenBank/DDBJ whole genome shotgun (WGS) entry which is preliminary data.</text>
</comment>
<gene>
    <name evidence="2" type="ORF">HQ605_03760</name>
</gene>
<sequence>MTAPSIRPAHPSITVAMLPPDGSRYADGDKSPTTLSKARGSLSLAPWLHGLDTGCRAAG</sequence>
<dbReference type="Proteomes" id="UP001520140">
    <property type="component" value="Unassembled WGS sequence"/>
</dbReference>
<protein>
    <submittedName>
        <fullName evidence="2">Uncharacterized protein</fullName>
    </submittedName>
</protein>
<evidence type="ECO:0000256" key="1">
    <source>
        <dbReference type="SAM" id="MobiDB-lite"/>
    </source>
</evidence>
<proteinExistence type="predicted"/>